<name>A0A9P7NIW6_9HYPO</name>
<accession>A0A9P7NIW6</accession>
<keyword evidence="2" id="KW-1185">Reference proteome</keyword>
<reference evidence="1" key="1">
    <citation type="journal article" date="2020" name="bioRxiv">
        <title>Whole genome comparisons of ergot fungi reveals the divergence and evolution of species within the genus Claviceps are the result of varying mechanisms driving genome evolution and host range expansion.</title>
        <authorList>
            <person name="Wyka S.A."/>
            <person name="Mondo S.J."/>
            <person name="Liu M."/>
            <person name="Dettman J."/>
            <person name="Nalam V."/>
            <person name="Broders K.D."/>
        </authorList>
    </citation>
    <scope>NUCLEOTIDE SEQUENCE</scope>
    <source>
        <strain evidence="1">CCC 602</strain>
    </source>
</reference>
<evidence type="ECO:0000313" key="2">
    <source>
        <dbReference type="Proteomes" id="UP000748025"/>
    </source>
</evidence>
<gene>
    <name evidence="1" type="ORF">E4U43_006386</name>
</gene>
<organism evidence="1 2">
    <name type="scientific">Claviceps pusilla</name>
    <dbReference type="NCBI Taxonomy" id="123648"/>
    <lineage>
        <taxon>Eukaryota</taxon>
        <taxon>Fungi</taxon>
        <taxon>Dikarya</taxon>
        <taxon>Ascomycota</taxon>
        <taxon>Pezizomycotina</taxon>
        <taxon>Sordariomycetes</taxon>
        <taxon>Hypocreomycetidae</taxon>
        <taxon>Hypocreales</taxon>
        <taxon>Clavicipitaceae</taxon>
        <taxon>Claviceps</taxon>
    </lineage>
</organism>
<protein>
    <submittedName>
        <fullName evidence="1">Uncharacterized protein</fullName>
    </submittedName>
</protein>
<comment type="caution">
    <text evidence="1">The sequence shown here is derived from an EMBL/GenBank/DDBJ whole genome shotgun (WGS) entry which is preliminary data.</text>
</comment>
<dbReference type="EMBL" id="SRPW01000044">
    <property type="protein sequence ID" value="KAG6018251.1"/>
    <property type="molecule type" value="Genomic_DNA"/>
</dbReference>
<sequence length="104" mass="11871">MHAVQYVHFQISAIMVHNNFKPTRADRWPWPLRAMKKEGQRDQRHCNATANELQRPGAPQRRNCLAAADETKGLQAQAHVAGFRSILGTSGDMSYIQCERNTPW</sequence>
<dbReference type="Proteomes" id="UP000748025">
    <property type="component" value="Unassembled WGS sequence"/>
</dbReference>
<evidence type="ECO:0000313" key="1">
    <source>
        <dbReference type="EMBL" id="KAG6018251.1"/>
    </source>
</evidence>
<dbReference type="AlphaFoldDB" id="A0A9P7NIW6"/>
<proteinExistence type="predicted"/>